<dbReference type="SUPFAM" id="SSF51735">
    <property type="entry name" value="NAD(P)-binding Rossmann-fold domains"/>
    <property type="match status" value="1"/>
</dbReference>
<proteinExistence type="inferred from homology"/>
<dbReference type="InterPro" id="IPR036291">
    <property type="entry name" value="NAD(P)-bd_dom_sf"/>
</dbReference>
<evidence type="ECO:0000256" key="2">
    <source>
        <dbReference type="ARBA" id="ARBA00023002"/>
    </source>
</evidence>
<dbReference type="Proteomes" id="UP000245639">
    <property type="component" value="Unassembled WGS sequence"/>
</dbReference>
<reference evidence="3 4" key="1">
    <citation type="submission" date="2018-04" db="EMBL/GenBank/DDBJ databases">
        <title>Genomic Encyclopedia of Type Strains, Phase IV (KMG-IV): sequencing the most valuable type-strain genomes for metagenomic binning, comparative biology and taxonomic classification.</title>
        <authorList>
            <person name="Goeker M."/>
        </authorList>
    </citation>
    <scope>NUCLEOTIDE SEQUENCE [LARGE SCALE GENOMIC DNA]</scope>
    <source>
        <strain evidence="3 4">DSM 45771</strain>
    </source>
</reference>
<dbReference type="GO" id="GO:0016491">
    <property type="term" value="F:oxidoreductase activity"/>
    <property type="evidence" value="ECO:0007669"/>
    <property type="project" value="UniProtKB-KW"/>
</dbReference>
<dbReference type="AlphaFoldDB" id="A0A2U1F694"/>
<gene>
    <name evidence="3" type="ORF">C8D89_11155</name>
</gene>
<dbReference type="InterPro" id="IPR002347">
    <property type="entry name" value="SDR_fam"/>
</dbReference>
<dbReference type="EMBL" id="QEKW01000011">
    <property type="protein sequence ID" value="PVZ07684.1"/>
    <property type="molecule type" value="Genomic_DNA"/>
</dbReference>
<organism evidence="3 4">
    <name type="scientific">Actinomycetospora cinnamomea</name>
    <dbReference type="NCBI Taxonomy" id="663609"/>
    <lineage>
        <taxon>Bacteria</taxon>
        <taxon>Bacillati</taxon>
        <taxon>Actinomycetota</taxon>
        <taxon>Actinomycetes</taxon>
        <taxon>Pseudonocardiales</taxon>
        <taxon>Pseudonocardiaceae</taxon>
        <taxon>Actinomycetospora</taxon>
    </lineage>
</organism>
<evidence type="ECO:0000256" key="1">
    <source>
        <dbReference type="ARBA" id="ARBA00006484"/>
    </source>
</evidence>
<dbReference type="PRINTS" id="PR00081">
    <property type="entry name" value="GDHRDH"/>
</dbReference>
<comment type="caution">
    <text evidence="3">The sequence shown here is derived from an EMBL/GenBank/DDBJ whole genome shotgun (WGS) entry which is preliminary data.</text>
</comment>
<protein>
    <submittedName>
        <fullName evidence="3">Short subunit dehydrogenase</fullName>
    </submittedName>
</protein>
<dbReference type="Pfam" id="PF00106">
    <property type="entry name" value="adh_short"/>
    <property type="match status" value="1"/>
</dbReference>
<evidence type="ECO:0000313" key="4">
    <source>
        <dbReference type="Proteomes" id="UP000245639"/>
    </source>
</evidence>
<evidence type="ECO:0000313" key="3">
    <source>
        <dbReference type="EMBL" id="PVZ07684.1"/>
    </source>
</evidence>
<dbReference type="Gene3D" id="3.40.50.720">
    <property type="entry name" value="NAD(P)-binding Rossmann-like Domain"/>
    <property type="match status" value="1"/>
</dbReference>
<dbReference type="PANTHER" id="PTHR24320:SF148">
    <property type="entry name" value="NAD(P)-BINDING ROSSMANN-FOLD SUPERFAMILY PROTEIN"/>
    <property type="match status" value="1"/>
</dbReference>
<accession>A0A2U1F694</accession>
<comment type="similarity">
    <text evidence="1">Belongs to the short-chain dehydrogenases/reductases (SDR) family.</text>
</comment>
<keyword evidence="4" id="KW-1185">Reference proteome</keyword>
<dbReference type="PANTHER" id="PTHR24320">
    <property type="entry name" value="RETINOL DEHYDROGENASE"/>
    <property type="match status" value="1"/>
</dbReference>
<name>A0A2U1F694_9PSEU</name>
<sequence length="285" mass="30235">MAVAARCRCAADVAPVVLITGATDGLGRALAHDLAGRGCDVLVHGRDPDRLAATVEEIRAASGRDVGSYRADLAELAQVRDLADRVAADHPRLHVLVNNAGVGAEVPGGPERQESVDGHELRFAVNYLAGHPLTRRLLPALQEAGSSADGPARVVMVSSAGQTAIDFDDVMLRRGYSGWRAYTQSKLAQILDAFDLAEELDPRIITATALHPATYMPTKIVPSPISTLAEGVAATARLAVDPELAGVTGRYYNGVREAEPDPQARDRDARARLRALAEELCAPRS</sequence>
<keyword evidence="2" id="KW-0560">Oxidoreductase</keyword>